<keyword evidence="1" id="KW-1133">Transmembrane helix</keyword>
<evidence type="ECO:0000313" key="2">
    <source>
        <dbReference type="EMBL" id="EER61690.1"/>
    </source>
</evidence>
<reference evidence="2 3" key="1">
    <citation type="submission" date="2009-05" db="EMBL/GenBank/DDBJ databases">
        <title>The draft genome of Acidovorax delafieldii 2AN.</title>
        <authorList>
            <consortium name="US DOE Joint Genome Institute (JGI-PGF)"/>
            <person name="Lucas S."/>
            <person name="Copeland A."/>
            <person name="Lapidus A."/>
            <person name="Glavina del Rio T."/>
            <person name="Tice H."/>
            <person name="Bruce D."/>
            <person name="Goodwin L."/>
            <person name="Pitluck S."/>
            <person name="Larimer F."/>
            <person name="Land M.L."/>
            <person name="Hauser L."/>
            <person name="Shelobolina E.S."/>
            <person name="Picardal F."/>
            <person name="Roden E."/>
            <person name="Emerson D."/>
        </authorList>
    </citation>
    <scope>NUCLEOTIDE SEQUENCE [LARGE SCALE GENOMIC DNA]</scope>
    <source>
        <strain evidence="2 3">2AN</strain>
    </source>
</reference>
<dbReference type="Proteomes" id="UP000003856">
    <property type="component" value="Unassembled WGS sequence"/>
</dbReference>
<keyword evidence="1" id="KW-0472">Membrane</keyword>
<dbReference type="PATRIC" id="fig|573060.9.peg.4459"/>
<evidence type="ECO:0000313" key="3">
    <source>
        <dbReference type="Proteomes" id="UP000003856"/>
    </source>
</evidence>
<dbReference type="AlphaFoldDB" id="C5T1D2"/>
<feature type="transmembrane region" description="Helical" evidence="1">
    <location>
        <begin position="12"/>
        <end position="32"/>
    </location>
</feature>
<keyword evidence="3" id="KW-1185">Reference proteome</keyword>
<protein>
    <recommendedName>
        <fullName evidence="4">Glycoside hydrolase family 42 N-terminal domain-containing protein</fullName>
    </recommendedName>
</protein>
<evidence type="ECO:0000256" key="1">
    <source>
        <dbReference type="SAM" id="Phobius"/>
    </source>
</evidence>
<sequence length="625" mass="69028">MNCRSPRRFVDLAMALAACGVLAAGVGGLLMVRSLPAHGQRAPMLLAPMIGVIEPCVMAQEGAGAPEFDDLRATCTGPSGSAAKLVESTLTGLQHAAGAAPTYPLGYTLPVPLLQLFRKSADGWEIDTDTVGRLVRTVRDNSRPLILYLFSTHFSTDAPLEKALAADSANLAQTRDGPLAQSRYYGAPLNNWTFATTETELTARRVQATKALLEAVCRLPAVDVAKIRGVTLLGELHHLFPDFEAGMGFAPPYRVTDYSPHSVAWFRQFLKQEFGRIEQLNRVLGSDYASFEEVQPPSRDIRTEPLQRFTEHIDSFAHGSLPIAGWAYALRTEGAPPPWVHIYRNGVFVGKTPANQGRQDVLAAHPEFGDANTGWRWDLDFRRLPTGLHRIDVFIEQTPGQLILLGTRNIALMDREQSTPSALPQQPLPHSKPIPHGAQAHIDLPADQSAYYYNPLVPFWHTFRSQQVVDYLKFFDGAVRQSCLAGTPHYTHQIIPFTNPGWDANKYAIQASLQPMGAIRLGVSLYGDAAYGDTFSRWYARSAHHGYGVTEFHPLKAMDTASVQRMLGQHAARGAEFLSFFMEPRWYGRLVPRSHNPFAFDPDNASYGSAALYRSVQQTLSTPRP</sequence>
<evidence type="ECO:0008006" key="4">
    <source>
        <dbReference type="Google" id="ProtNLM"/>
    </source>
</evidence>
<dbReference type="RefSeq" id="WP_005793470.1">
    <property type="nucleotide sequence ID" value="NZ_ACQT01000011.1"/>
</dbReference>
<dbReference type="EMBL" id="ACQT01000011">
    <property type="protein sequence ID" value="EER61690.1"/>
    <property type="molecule type" value="Genomic_DNA"/>
</dbReference>
<name>C5T1D2_ACIDE</name>
<accession>C5T1D2</accession>
<dbReference type="Gene3D" id="3.20.20.80">
    <property type="entry name" value="Glycosidases"/>
    <property type="match status" value="1"/>
</dbReference>
<comment type="caution">
    <text evidence="2">The sequence shown here is derived from an EMBL/GenBank/DDBJ whole genome shotgun (WGS) entry which is preliminary data.</text>
</comment>
<gene>
    <name evidence="2" type="ORF">AcdelDRAFT_0712</name>
</gene>
<organism evidence="2 3">
    <name type="scientific">Acidovorax delafieldii 2AN</name>
    <dbReference type="NCBI Taxonomy" id="573060"/>
    <lineage>
        <taxon>Bacteria</taxon>
        <taxon>Pseudomonadati</taxon>
        <taxon>Pseudomonadota</taxon>
        <taxon>Betaproteobacteria</taxon>
        <taxon>Burkholderiales</taxon>
        <taxon>Comamonadaceae</taxon>
        <taxon>Acidovorax</taxon>
    </lineage>
</organism>
<proteinExistence type="predicted"/>
<keyword evidence="1" id="KW-0812">Transmembrane</keyword>